<dbReference type="SUPFAM" id="SSF50685">
    <property type="entry name" value="Barwin-like endoglucanases"/>
    <property type="match status" value="1"/>
</dbReference>
<evidence type="ECO:0000256" key="3">
    <source>
        <dbReference type="SAM" id="Phobius"/>
    </source>
</evidence>
<dbReference type="Pfam" id="PF06725">
    <property type="entry name" value="3D"/>
    <property type="match status" value="1"/>
</dbReference>
<dbReference type="Proteomes" id="UP001200313">
    <property type="component" value="Unassembled WGS sequence"/>
</dbReference>
<evidence type="ECO:0000313" key="5">
    <source>
        <dbReference type="EMBL" id="MCG4528405.1"/>
    </source>
</evidence>
<dbReference type="InterPro" id="IPR051933">
    <property type="entry name" value="Resuscitation_pf_RpfB"/>
</dbReference>
<dbReference type="InterPro" id="IPR036908">
    <property type="entry name" value="RlpA-like_sf"/>
</dbReference>
<gene>
    <name evidence="5" type="ORF">L0P79_15215</name>
</gene>
<dbReference type="PANTHER" id="PTHR39160:SF4">
    <property type="entry name" value="RESUSCITATION-PROMOTING FACTOR RPFB"/>
    <property type="match status" value="1"/>
</dbReference>
<sequence>MRNLTEPARGKSPAAKGENPPPHFFGKKGGLHPYKINPGLFAYYEVSHPLKEAKNIQRRDLYMESKIITVTLKRKEAQSQETSQKLRKSHLREVIRLRMAVCLVTAVAAVSTIAFAASGTATEFHATVKDEAVTEKMPDIEPVSEIHFSQKTLRAIPEAETEVLPLETPEPTPDPEWETIEATAYCSCAKCCGEWASKRPNGIVYTASGAEAVQGVTIAADKSKYPFGTVLYIEGLGERIVQDVGGAIKGNRVDVYFDNHEDALAFGRQTLNAYVVSPGE</sequence>
<evidence type="ECO:0000313" key="6">
    <source>
        <dbReference type="Proteomes" id="UP001200313"/>
    </source>
</evidence>
<dbReference type="InterPro" id="IPR010611">
    <property type="entry name" value="3D_dom"/>
</dbReference>
<evidence type="ECO:0000256" key="1">
    <source>
        <dbReference type="ARBA" id="ARBA00022729"/>
    </source>
</evidence>
<protein>
    <submittedName>
        <fullName evidence="5">3D domain-containing protein</fullName>
    </submittedName>
</protein>
<keyword evidence="3" id="KW-0472">Membrane</keyword>
<name>A0ABS9MC82_9FIRM</name>
<accession>A0ABS9MC82</accession>
<reference evidence="5 6" key="1">
    <citation type="submission" date="2022-01" db="EMBL/GenBank/DDBJ databases">
        <title>Collection of gut derived symbiotic bacterial strains cultured from healthy donors.</title>
        <authorList>
            <person name="Lin H."/>
            <person name="Kohout C."/>
            <person name="Waligurski E."/>
            <person name="Pamer E.G."/>
        </authorList>
    </citation>
    <scope>NUCLEOTIDE SEQUENCE [LARGE SCALE GENOMIC DNA]</scope>
    <source>
        <strain evidence="5 6">DFI.3.7</strain>
    </source>
</reference>
<dbReference type="RefSeq" id="WP_238074807.1">
    <property type="nucleotide sequence ID" value="NZ_JAKNJB010000033.1"/>
</dbReference>
<feature type="domain" description="3D" evidence="4">
    <location>
        <begin position="217"/>
        <end position="276"/>
    </location>
</feature>
<keyword evidence="3" id="KW-1133">Transmembrane helix</keyword>
<keyword evidence="1" id="KW-0732">Signal</keyword>
<keyword evidence="6" id="KW-1185">Reference proteome</keyword>
<feature type="region of interest" description="Disordered" evidence="2">
    <location>
        <begin position="1"/>
        <end position="28"/>
    </location>
</feature>
<evidence type="ECO:0000259" key="4">
    <source>
        <dbReference type="Pfam" id="PF06725"/>
    </source>
</evidence>
<comment type="caution">
    <text evidence="5">The sequence shown here is derived from an EMBL/GenBank/DDBJ whole genome shotgun (WGS) entry which is preliminary data.</text>
</comment>
<proteinExistence type="predicted"/>
<dbReference type="CDD" id="cd14667">
    <property type="entry name" value="3D_containing_proteins"/>
    <property type="match status" value="1"/>
</dbReference>
<keyword evidence="3" id="KW-0812">Transmembrane</keyword>
<organism evidence="5 6">
    <name type="scientific">Intestinimonas massiliensis</name>
    <name type="common">ex Afouda et al. 2020</name>
    <dbReference type="NCBI Taxonomy" id="1673721"/>
    <lineage>
        <taxon>Bacteria</taxon>
        <taxon>Bacillati</taxon>
        <taxon>Bacillota</taxon>
        <taxon>Clostridia</taxon>
        <taxon>Eubacteriales</taxon>
        <taxon>Intestinimonas</taxon>
    </lineage>
</organism>
<dbReference type="PANTHER" id="PTHR39160">
    <property type="entry name" value="CELL WALL-BINDING PROTEIN YOCH"/>
    <property type="match status" value="1"/>
</dbReference>
<dbReference type="InterPro" id="IPR059180">
    <property type="entry name" value="3D_YorM"/>
</dbReference>
<feature type="transmembrane region" description="Helical" evidence="3">
    <location>
        <begin position="95"/>
        <end position="117"/>
    </location>
</feature>
<dbReference type="Gene3D" id="2.40.40.10">
    <property type="entry name" value="RlpA-like domain"/>
    <property type="match status" value="1"/>
</dbReference>
<evidence type="ECO:0000256" key="2">
    <source>
        <dbReference type="SAM" id="MobiDB-lite"/>
    </source>
</evidence>
<dbReference type="EMBL" id="JAKNJB010000033">
    <property type="protein sequence ID" value="MCG4528405.1"/>
    <property type="molecule type" value="Genomic_DNA"/>
</dbReference>